<dbReference type="InterPro" id="IPR019734">
    <property type="entry name" value="TPR_rpt"/>
</dbReference>
<name>A0ABW3GSH2_9FLAO</name>
<dbReference type="Proteomes" id="UP001597049">
    <property type="component" value="Unassembled WGS sequence"/>
</dbReference>
<feature type="repeat" description="TPR" evidence="1">
    <location>
        <begin position="35"/>
        <end position="68"/>
    </location>
</feature>
<evidence type="ECO:0008006" key="4">
    <source>
        <dbReference type="Google" id="ProtNLM"/>
    </source>
</evidence>
<dbReference type="Gene3D" id="1.25.40.10">
    <property type="entry name" value="Tetratricopeptide repeat domain"/>
    <property type="match status" value="1"/>
</dbReference>
<dbReference type="InterPro" id="IPR011990">
    <property type="entry name" value="TPR-like_helical_dom_sf"/>
</dbReference>
<dbReference type="EMBL" id="JBHTIV010000004">
    <property type="protein sequence ID" value="MFD0931407.1"/>
    <property type="molecule type" value="Genomic_DNA"/>
</dbReference>
<evidence type="ECO:0000313" key="2">
    <source>
        <dbReference type="EMBL" id="MFD0931407.1"/>
    </source>
</evidence>
<dbReference type="PROSITE" id="PS51257">
    <property type="entry name" value="PROKAR_LIPOPROTEIN"/>
    <property type="match status" value="1"/>
</dbReference>
<organism evidence="2 3">
    <name type="scientific">Psychroflexus salinarum</name>
    <dbReference type="NCBI Taxonomy" id="546024"/>
    <lineage>
        <taxon>Bacteria</taxon>
        <taxon>Pseudomonadati</taxon>
        <taxon>Bacteroidota</taxon>
        <taxon>Flavobacteriia</taxon>
        <taxon>Flavobacteriales</taxon>
        <taxon>Flavobacteriaceae</taxon>
        <taxon>Psychroflexus</taxon>
    </lineage>
</organism>
<keyword evidence="3" id="KW-1185">Reference proteome</keyword>
<dbReference type="SUPFAM" id="SSF48452">
    <property type="entry name" value="TPR-like"/>
    <property type="match status" value="1"/>
</dbReference>
<accession>A0ABW3GSH2</accession>
<gene>
    <name evidence="2" type="ORF">ACFQ0R_02230</name>
</gene>
<sequence>MRLIITIGILLLLGCNKQQKKVGNESDNNTNLEMYDKLVWSGMLHFKDQKYELALSNFQDAFSIIPDESVNPYFYATASALHLGQDETAKQLLIDAIEKTNASESYFLRFEEFDNFRDKELFKRIQDDYDKHKKVFFDNLDNPEVYYEIENMITKDQEVRTGDYSTEEMQKVDSLNIARLIEINKEYGWQEKQWLLLWHHRGIHRNDNYIWNYFRPFINEKIEKGELRKDFWAKFDDEKSMFSEKGTQIYGTYWNNYDQFPIDDIGKVDSLRNNVELPPLAYLKKVYGIVPPKEYDKELPVTLYIKNSGLSD</sequence>
<dbReference type="RefSeq" id="WP_379656743.1">
    <property type="nucleotide sequence ID" value="NZ_JBHTIV010000004.1"/>
</dbReference>
<proteinExistence type="predicted"/>
<reference evidence="3" key="1">
    <citation type="journal article" date="2019" name="Int. J. Syst. Evol. Microbiol.">
        <title>The Global Catalogue of Microorganisms (GCM) 10K type strain sequencing project: providing services to taxonomists for standard genome sequencing and annotation.</title>
        <authorList>
            <consortium name="The Broad Institute Genomics Platform"/>
            <consortium name="The Broad Institute Genome Sequencing Center for Infectious Disease"/>
            <person name="Wu L."/>
            <person name="Ma J."/>
        </authorList>
    </citation>
    <scope>NUCLEOTIDE SEQUENCE [LARGE SCALE GENOMIC DNA]</scope>
    <source>
        <strain evidence="3">CCUG 56752</strain>
    </source>
</reference>
<evidence type="ECO:0000313" key="3">
    <source>
        <dbReference type="Proteomes" id="UP001597049"/>
    </source>
</evidence>
<dbReference type="PROSITE" id="PS50005">
    <property type="entry name" value="TPR"/>
    <property type="match status" value="1"/>
</dbReference>
<protein>
    <recommendedName>
        <fullName evidence="4">Tetratricopeptide repeat-containing protein</fullName>
    </recommendedName>
</protein>
<comment type="caution">
    <text evidence="2">The sequence shown here is derived from an EMBL/GenBank/DDBJ whole genome shotgun (WGS) entry which is preliminary data.</text>
</comment>
<keyword evidence="1" id="KW-0802">TPR repeat</keyword>
<evidence type="ECO:0000256" key="1">
    <source>
        <dbReference type="PROSITE-ProRule" id="PRU00339"/>
    </source>
</evidence>